<name>A0A430FAJ3_9BIFI</name>
<proteinExistence type="predicted"/>
<reference evidence="3 4" key="1">
    <citation type="submission" date="2018-09" db="EMBL/GenBank/DDBJ databases">
        <title>Characterization of the phylogenetic diversity of five novel species belonging to the genus Bifidobacterium.</title>
        <authorList>
            <person name="Lugli G.A."/>
            <person name="Duranti S."/>
            <person name="Milani C."/>
        </authorList>
    </citation>
    <scope>NUCLEOTIDE SEQUENCE [LARGE SCALE GENOMIC DNA]</scope>
    <source>
        <strain evidence="3 4">2020B</strain>
    </source>
</reference>
<feature type="signal peptide" evidence="2">
    <location>
        <begin position="1"/>
        <end position="22"/>
    </location>
</feature>
<protein>
    <submittedName>
        <fullName evidence="3">Uncharacterized protein</fullName>
    </submittedName>
</protein>
<keyword evidence="2" id="KW-0732">Signal</keyword>
<dbReference type="AlphaFoldDB" id="A0A430FAJ3"/>
<feature type="chain" id="PRO_5019203802" evidence="2">
    <location>
        <begin position="23"/>
        <end position="97"/>
    </location>
</feature>
<dbReference type="Proteomes" id="UP000288052">
    <property type="component" value="Unassembled WGS sequence"/>
</dbReference>
<keyword evidence="4" id="KW-1185">Reference proteome</keyword>
<dbReference type="EMBL" id="QXGI01000001">
    <property type="protein sequence ID" value="RSX49854.1"/>
    <property type="molecule type" value="Genomic_DNA"/>
</dbReference>
<evidence type="ECO:0000256" key="2">
    <source>
        <dbReference type="SAM" id="SignalP"/>
    </source>
</evidence>
<accession>A0A430FAJ3</accession>
<sequence>MGWLIAILLVGCVAAAMKSSSAAQHNRADRAPRELRQKLDENGQPLYNQWGEPVLEDDGFRETPQHPVAWGSLAVLLGGGAALFALVAFIISWATSL</sequence>
<dbReference type="RefSeq" id="WP_126031360.1">
    <property type="nucleotide sequence ID" value="NZ_QXGI01000001.1"/>
</dbReference>
<gene>
    <name evidence="3" type="ORF">D2E22_0315</name>
</gene>
<evidence type="ECO:0000313" key="3">
    <source>
        <dbReference type="EMBL" id="RSX49854.1"/>
    </source>
</evidence>
<evidence type="ECO:0000256" key="1">
    <source>
        <dbReference type="SAM" id="Phobius"/>
    </source>
</evidence>
<keyword evidence="1" id="KW-1133">Transmembrane helix</keyword>
<comment type="caution">
    <text evidence="3">The sequence shown here is derived from an EMBL/GenBank/DDBJ whole genome shotgun (WGS) entry which is preliminary data.</text>
</comment>
<keyword evidence="1" id="KW-0472">Membrane</keyword>
<keyword evidence="1" id="KW-0812">Transmembrane</keyword>
<organism evidence="3 4">
    <name type="scientific">Bifidobacterium castoris</name>
    <dbReference type="NCBI Taxonomy" id="2306972"/>
    <lineage>
        <taxon>Bacteria</taxon>
        <taxon>Bacillati</taxon>
        <taxon>Actinomycetota</taxon>
        <taxon>Actinomycetes</taxon>
        <taxon>Bifidobacteriales</taxon>
        <taxon>Bifidobacteriaceae</taxon>
        <taxon>Bifidobacterium</taxon>
    </lineage>
</organism>
<feature type="transmembrane region" description="Helical" evidence="1">
    <location>
        <begin position="68"/>
        <end position="94"/>
    </location>
</feature>
<evidence type="ECO:0000313" key="4">
    <source>
        <dbReference type="Proteomes" id="UP000288052"/>
    </source>
</evidence>